<keyword evidence="2 4" id="KW-0863">Zinc-finger</keyword>
<name>A0AA35S836_GEOBA</name>
<dbReference type="PROSITE" id="PS50865">
    <property type="entry name" value="ZF_MYND_2"/>
    <property type="match status" value="1"/>
</dbReference>
<protein>
    <submittedName>
        <fullName evidence="7">Histone-lysine N-methyltransferase SMYD3</fullName>
    </submittedName>
</protein>
<accession>A0AA35S836</accession>
<evidence type="ECO:0000256" key="1">
    <source>
        <dbReference type="ARBA" id="ARBA00022723"/>
    </source>
</evidence>
<evidence type="ECO:0000256" key="3">
    <source>
        <dbReference type="ARBA" id="ARBA00022833"/>
    </source>
</evidence>
<dbReference type="InterPro" id="IPR002893">
    <property type="entry name" value="Znf_MYND"/>
</dbReference>
<dbReference type="InterPro" id="IPR001214">
    <property type="entry name" value="SET_dom"/>
</dbReference>
<dbReference type="Gene3D" id="2.170.270.10">
    <property type="entry name" value="SET domain"/>
    <property type="match status" value="1"/>
</dbReference>
<dbReference type="GO" id="GO:0005634">
    <property type="term" value="C:nucleus"/>
    <property type="evidence" value="ECO:0007669"/>
    <property type="project" value="TreeGrafter"/>
</dbReference>
<dbReference type="SMART" id="SM00317">
    <property type="entry name" value="SET"/>
    <property type="match status" value="1"/>
</dbReference>
<sequence length="465" mass="52345">MAAQQDEREQAPGRPRVRRWWQDNGICPPLAVKEKEGRGGGVFTTEDLKCGTEVLPPIAPLACALMSDVRGCYCDYCFKSVEDCGKPLRRCSRCRFAYYCSKACQESDWRSHKHECRVTISKAWLSVMMRLVLRCMHIQGKQKQELDLLRASDDNLLSEGASKDTQNCIHGVLGFLDTDDPATKKKIVDIAYKITFNGFSIHEDELRPIGVGLYTCLSLFNHSCVPNCAAVSDGRKLVVRTVADIKAGEQLVVSYLDPFDTPEQRKLKLTEYGFECDCEMCNTELYPDSPFRALEAGLEGSSPDEVRVAVERGVESLKRAKYLMDMDDWRRALVEIGSSLSRQAGILHCMHNVTLTTQEQLYYAYMGLENLPMAVEACEKLSEPYQRYLPKYHPVLGSHVFRLGTLLFQLGVFSKNCHKLSECLTVLTKGVEHLRVTHGPDHPYTQYAVATLEKAQAVLSMLSEA</sequence>
<feature type="domain" description="MYND-type" evidence="6">
    <location>
        <begin position="74"/>
        <end position="116"/>
    </location>
</feature>
<dbReference type="AlphaFoldDB" id="A0AA35S836"/>
<evidence type="ECO:0000313" key="8">
    <source>
        <dbReference type="Proteomes" id="UP001174909"/>
    </source>
</evidence>
<feature type="domain" description="SET" evidence="5">
    <location>
        <begin position="28"/>
        <end position="256"/>
    </location>
</feature>
<keyword evidence="1" id="KW-0479">Metal-binding</keyword>
<evidence type="ECO:0000256" key="4">
    <source>
        <dbReference type="PROSITE-ProRule" id="PRU00134"/>
    </source>
</evidence>
<evidence type="ECO:0000256" key="2">
    <source>
        <dbReference type="ARBA" id="ARBA00022771"/>
    </source>
</evidence>
<dbReference type="InterPro" id="IPR046341">
    <property type="entry name" value="SET_dom_sf"/>
</dbReference>
<dbReference type="EMBL" id="CASHTH010002073">
    <property type="protein sequence ID" value="CAI8024393.1"/>
    <property type="molecule type" value="Genomic_DNA"/>
</dbReference>
<dbReference type="GO" id="GO:0008270">
    <property type="term" value="F:zinc ion binding"/>
    <property type="evidence" value="ECO:0007669"/>
    <property type="project" value="UniProtKB-KW"/>
</dbReference>
<dbReference type="SUPFAM" id="SSF82199">
    <property type="entry name" value="SET domain"/>
    <property type="match status" value="1"/>
</dbReference>
<dbReference type="PANTHER" id="PTHR12197:SF251">
    <property type="entry name" value="EG:BACR7C10.4 PROTEIN"/>
    <property type="match status" value="1"/>
</dbReference>
<dbReference type="Gene3D" id="6.10.140.2220">
    <property type="match status" value="1"/>
</dbReference>
<dbReference type="InterPro" id="IPR011990">
    <property type="entry name" value="TPR-like_helical_dom_sf"/>
</dbReference>
<dbReference type="Proteomes" id="UP001174909">
    <property type="component" value="Unassembled WGS sequence"/>
</dbReference>
<evidence type="ECO:0000313" key="7">
    <source>
        <dbReference type="EMBL" id="CAI8024393.1"/>
    </source>
</evidence>
<keyword evidence="8" id="KW-1185">Reference proteome</keyword>
<dbReference type="PANTHER" id="PTHR12197">
    <property type="entry name" value="HISTONE-LYSINE N-METHYLTRANSFERASE SMYD"/>
    <property type="match status" value="1"/>
</dbReference>
<reference evidence="7" key="1">
    <citation type="submission" date="2023-03" db="EMBL/GenBank/DDBJ databases">
        <authorList>
            <person name="Steffen K."/>
            <person name="Cardenas P."/>
        </authorList>
    </citation>
    <scope>NUCLEOTIDE SEQUENCE</scope>
</reference>
<dbReference type="Gene3D" id="1.10.220.160">
    <property type="match status" value="1"/>
</dbReference>
<dbReference type="Gene3D" id="1.25.40.10">
    <property type="entry name" value="Tetratricopeptide repeat domain"/>
    <property type="match status" value="1"/>
</dbReference>
<gene>
    <name evidence="7" type="ORF">GBAR_LOCUS14170</name>
</gene>
<keyword evidence="3" id="KW-0862">Zinc</keyword>
<dbReference type="InterPro" id="IPR050869">
    <property type="entry name" value="H3K4_H4K5_MeTrfase"/>
</dbReference>
<proteinExistence type="predicted"/>
<comment type="caution">
    <text evidence="7">The sequence shown here is derived from an EMBL/GenBank/DDBJ whole genome shotgun (WGS) entry which is preliminary data.</text>
</comment>
<organism evidence="7 8">
    <name type="scientific">Geodia barretti</name>
    <name type="common">Barrett's horny sponge</name>
    <dbReference type="NCBI Taxonomy" id="519541"/>
    <lineage>
        <taxon>Eukaryota</taxon>
        <taxon>Metazoa</taxon>
        <taxon>Porifera</taxon>
        <taxon>Demospongiae</taxon>
        <taxon>Heteroscleromorpha</taxon>
        <taxon>Tetractinellida</taxon>
        <taxon>Astrophorina</taxon>
        <taxon>Geodiidae</taxon>
        <taxon>Geodia</taxon>
    </lineage>
</organism>
<evidence type="ECO:0000259" key="5">
    <source>
        <dbReference type="PROSITE" id="PS50280"/>
    </source>
</evidence>
<dbReference type="PROSITE" id="PS50280">
    <property type="entry name" value="SET"/>
    <property type="match status" value="1"/>
</dbReference>
<evidence type="ECO:0000259" key="6">
    <source>
        <dbReference type="PROSITE" id="PS50865"/>
    </source>
</evidence>
<dbReference type="Pfam" id="PF00856">
    <property type="entry name" value="SET"/>
    <property type="match status" value="1"/>
</dbReference>
<dbReference type="Pfam" id="PF01753">
    <property type="entry name" value="zf-MYND"/>
    <property type="match status" value="1"/>
</dbReference>